<name>A0ABQ7GUU1_DUNSA</name>
<protein>
    <submittedName>
        <fullName evidence="1">Uncharacterized protein</fullName>
    </submittedName>
</protein>
<sequence>MVAKPTISADGFKLVIEYGPSFREYGEEHGGKVRLPKALATLELAWTSEESEAEVVERLAQRKSALVLERMEERVAVQITVDPTPNAATFPEPRIKCSVKVVPSFPALRTIHASRTTASGTVSGERQVLSPLIAPS</sequence>
<evidence type="ECO:0000313" key="1">
    <source>
        <dbReference type="EMBL" id="KAF5838371.1"/>
    </source>
</evidence>
<dbReference type="EMBL" id="MU069581">
    <property type="protein sequence ID" value="KAF5838371.1"/>
    <property type="molecule type" value="Genomic_DNA"/>
</dbReference>
<comment type="caution">
    <text evidence="1">The sequence shown here is derived from an EMBL/GenBank/DDBJ whole genome shotgun (WGS) entry which is preliminary data.</text>
</comment>
<reference evidence="1" key="1">
    <citation type="submission" date="2017-08" db="EMBL/GenBank/DDBJ databases">
        <authorList>
            <person name="Polle J.E."/>
            <person name="Barry K."/>
            <person name="Cushman J."/>
            <person name="Schmutz J."/>
            <person name="Tran D."/>
            <person name="Hathwaick L.T."/>
            <person name="Yim W.C."/>
            <person name="Jenkins J."/>
            <person name="Mckie-Krisberg Z.M."/>
            <person name="Prochnik S."/>
            <person name="Lindquist E."/>
            <person name="Dockter R.B."/>
            <person name="Adam C."/>
            <person name="Molina H."/>
            <person name="Bunkerborg J."/>
            <person name="Jin E."/>
            <person name="Buchheim M."/>
            <person name="Magnuson J."/>
        </authorList>
    </citation>
    <scope>NUCLEOTIDE SEQUENCE</scope>
    <source>
        <strain evidence="1">CCAP 19/18</strain>
    </source>
</reference>
<accession>A0ABQ7GUU1</accession>
<dbReference type="Proteomes" id="UP000815325">
    <property type="component" value="Unassembled WGS sequence"/>
</dbReference>
<gene>
    <name evidence="1" type="ORF">DUNSADRAFT_2981</name>
</gene>
<evidence type="ECO:0000313" key="2">
    <source>
        <dbReference type="Proteomes" id="UP000815325"/>
    </source>
</evidence>
<organism evidence="1 2">
    <name type="scientific">Dunaliella salina</name>
    <name type="common">Green alga</name>
    <name type="synonym">Protococcus salinus</name>
    <dbReference type="NCBI Taxonomy" id="3046"/>
    <lineage>
        <taxon>Eukaryota</taxon>
        <taxon>Viridiplantae</taxon>
        <taxon>Chlorophyta</taxon>
        <taxon>core chlorophytes</taxon>
        <taxon>Chlorophyceae</taxon>
        <taxon>CS clade</taxon>
        <taxon>Chlamydomonadales</taxon>
        <taxon>Dunaliellaceae</taxon>
        <taxon>Dunaliella</taxon>
    </lineage>
</organism>
<proteinExistence type="predicted"/>
<keyword evidence="2" id="KW-1185">Reference proteome</keyword>